<dbReference type="EnsemblPlants" id="ORUFI03G01320.3">
    <property type="protein sequence ID" value="ORUFI03G01320.3"/>
    <property type="gene ID" value="ORUFI03G01320"/>
</dbReference>
<evidence type="ECO:0000313" key="1">
    <source>
        <dbReference type="EnsemblPlants" id="ORUFI03G01320.3"/>
    </source>
</evidence>
<proteinExistence type="predicted"/>
<accession>A0A0E0NNX0</accession>
<dbReference type="Gramene" id="ORUFI03G01320.3">
    <property type="protein sequence ID" value="ORUFI03G01320.3"/>
    <property type="gene ID" value="ORUFI03G01320"/>
</dbReference>
<name>A0A0E0NNX0_ORYRU</name>
<dbReference type="Proteomes" id="UP000008022">
    <property type="component" value="Unassembled WGS sequence"/>
</dbReference>
<organism evidence="1 2">
    <name type="scientific">Oryza rufipogon</name>
    <name type="common">Brownbeard rice</name>
    <name type="synonym">Asian wild rice</name>
    <dbReference type="NCBI Taxonomy" id="4529"/>
    <lineage>
        <taxon>Eukaryota</taxon>
        <taxon>Viridiplantae</taxon>
        <taxon>Streptophyta</taxon>
        <taxon>Embryophyta</taxon>
        <taxon>Tracheophyta</taxon>
        <taxon>Spermatophyta</taxon>
        <taxon>Magnoliopsida</taxon>
        <taxon>Liliopsida</taxon>
        <taxon>Poales</taxon>
        <taxon>Poaceae</taxon>
        <taxon>BOP clade</taxon>
        <taxon>Oryzoideae</taxon>
        <taxon>Oryzeae</taxon>
        <taxon>Oryzinae</taxon>
        <taxon>Oryza</taxon>
    </lineage>
</organism>
<reference evidence="1" key="2">
    <citation type="submission" date="2015-06" db="UniProtKB">
        <authorList>
            <consortium name="EnsemblPlants"/>
        </authorList>
    </citation>
    <scope>IDENTIFICATION</scope>
</reference>
<dbReference type="AlphaFoldDB" id="A0A0E0NNX0"/>
<keyword evidence="2" id="KW-1185">Reference proteome</keyword>
<reference evidence="2" key="1">
    <citation type="submission" date="2013-06" db="EMBL/GenBank/DDBJ databases">
        <authorList>
            <person name="Zhao Q."/>
        </authorList>
    </citation>
    <scope>NUCLEOTIDE SEQUENCE</scope>
    <source>
        <strain evidence="2">cv. W1943</strain>
    </source>
</reference>
<protein>
    <submittedName>
        <fullName evidence="1">Uncharacterized protein</fullName>
    </submittedName>
</protein>
<sequence length="196" mass="21791">MPRGPNPNALAVTGGGVQEAYCAADRTTMTVAYWNSLQLCFATYHHFDNCPEPNLSISGCLIQHENISQLSTGWWVGMTVSTTRYEAGKQNCSSLNWKLIEVNDNLCCVFWLSNAILPLSNAVRVSPQTWLIRFSVVFRFLSLSGYKKILVEAYLNSNYFRIQVEVLCLPLAEATDLSVDDNVGTQGLIPTPPSMF</sequence>
<evidence type="ECO:0000313" key="2">
    <source>
        <dbReference type="Proteomes" id="UP000008022"/>
    </source>
</evidence>
<dbReference type="HOGENOM" id="CLU_1589024_0_0_1"/>